<dbReference type="PATRIC" id="fig|37916.4.peg.1167"/>
<dbReference type="Proteomes" id="UP000036513">
    <property type="component" value="Unassembled WGS sequence"/>
</dbReference>
<keyword evidence="2" id="KW-1185">Reference proteome</keyword>
<gene>
    <name evidence="1" type="ORF">MCHLDSM_01279</name>
</gene>
<dbReference type="AlphaFoldDB" id="A0A0J6ZD56"/>
<dbReference type="EMBL" id="JYNL01000009">
    <property type="protein sequence ID" value="KMO82656.1"/>
    <property type="molecule type" value="Genomic_DNA"/>
</dbReference>
<proteinExistence type="predicted"/>
<evidence type="ECO:0000313" key="1">
    <source>
        <dbReference type="EMBL" id="KMO82656.1"/>
    </source>
</evidence>
<reference evidence="1 2" key="1">
    <citation type="journal article" date="2015" name="Genome Biol. Evol.">
        <title>Characterization of Three Mycobacterium spp. with Potential Use in Bioremediation by Genome Sequencing and Comparative Genomics.</title>
        <authorList>
            <person name="Das S."/>
            <person name="Pettersson B.M."/>
            <person name="Behra P.R."/>
            <person name="Ramesh M."/>
            <person name="Dasgupta S."/>
            <person name="Bhattacharya A."/>
            <person name="Kirsebom L.A."/>
        </authorList>
    </citation>
    <scope>NUCLEOTIDE SEQUENCE [LARGE SCALE GENOMIC DNA]</scope>
    <source>
        <strain evidence="1 2">DSM 43826</strain>
    </source>
</reference>
<comment type="caution">
    <text evidence="1">The sequence shown here is derived from an EMBL/GenBank/DDBJ whole genome shotgun (WGS) entry which is preliminary data.</text>
</comment>
<evidence type="ECO:0000313" key="2">
    <source>
        <dbReference type="Proteomes" id="UP000036513"/>
    </source>
</evidence>
<organism evidence="1 2">
    <name type="scientific">Mycolicibacterium chlorophenolicum</name>
    <dbReference type="NCBI Taxonomy" id="37916"/>
    <lineage>
        <taxon>Bacteria</taxon>
        <taxon>Bacillati</taxon>
        <taxon>Actinomycetota</taxon>
        <taxon>Actinomycetes</taxon>
        <taxon>Mycobacteriales</taxon>
        <taxon>Mycobacteriaceae</taxon>
        <taxon>Mycolicibacterium</taxon>
    </lineage>
</organism>
<sequence>MNRWRAYARIHGSVIRGGNEEVQQLHRATLRALGTGRC</sequence>
<dbReference type="STRING" id="37916.MCHLDSM_01279"/>
<name>A0A0J6ZD56_9MYCO</name>
<accession>A0A0J6ZD56</accession>
<protein>
    <submittedName>
        <fullName evidence="1">Uncharacterized protein</fullName>
    </submittedName>
</protein>